<dbReference type="GO" id="GO:0016020">
    <property type="term" value="C:membrane"/>
    <property type="evidence" value="ECO:0007669"/>
    <property type="project" value="UniProtKB-SubCell"/>
</dbReference>
<feature type="transmembrane region" description="Helical" evidence="8">
    <location>
        <begin position="249"/>
        <end position="279"/>
    </location>
</feature>
<dbReference type="GO" id="GO:0005829">
    <property type="term" value="C:cytosol"/>
    <property type="evidence" value="ECO:0007669"/>
    <property type="project" value="GOC"/>
</dbReference>
<protein>
    <recommendedName>
        <fullName evidence="14">Intimal thickness related receptor IRP domain-containing protein</fullName>
    </recommendedName>
</protein>
<feature type="transmembrane region" description="Helical" evidence="8">
    <location>
        <begin position="407"/>
        <end position="424"/>
    </location>
</feature>
<feature type="transmembrane region" description="Helical" evidence="8">
    <location>
        <begin position="291"/>
        <end position="310"/>
    </location>
</feature>
<evidence type="ECO:0000256" key="9">
    <source>
        <dbReference type="SAM" id="SignalP"/>
    </source>
</evidence>
<organism evidence="12 13">
    <name type="scientific">Powellomyces hirtus</name>
    <dbReference type="NCBI Taxonomy" id="109895"/>
    <lineage>
        <taxon>Eukaryota</taxon>
        <taxon>Fungi</taxon>
        <taxon>Fungi incertae sedis</taxon>
        <taxon>Chytridiomycota</taxon>
        <taxon>Chytridiomycota incertae sedis</taxon>
        <taxon>Chytridiomycetes</taxon>
        <taxon>Spizellomycetales</taxon>
        <taxon>Powellomycetaceae</taxon>
        <taxon>Powellomyces</taxon>
    </lineage>
</organism>
<feature type="compositionally biased region" description="Basic and acidic residues" evidence="7">
    <location>
        <begin position="530"/>
        <end position="545"/>
    </location>
</feature>
<evidence type="ECO:0000256" key="2">
    <source>
        <dbReference type="ARBA" id="ARBA00007883"/>
    </source>
</evidence>
<dbReference type="InterPro" id="IPR053937">
    <property type="entry name" value="GOST_TM"/>
</dbReference>
<feature type="transmembrane region" description="Helical" evidence="8">
    <location>
        <begin position="175"/>
        <end position="197"/>
    </location>
</feature>
<keyword evidence="6 8" id="KW-0472">Membrane</keyword>
<evidence type="ECO:0000256" key="3">
    <source>
        <dbReference type="ARBA" id="ARBA00022692"/>
    </source>
</evidence>
<evidence type="ECO:0000256" key="4">
    <source>
        <dbReference type="ARBA" id="ARBA00022729"/>
    </source>
</evidence>
<proteinExistence type="inferred from homology"/>
<reference evidence="12 13" key="1">
    <citation type="journal article" date="2019" name="Sci. Rep.">
        <title>Comparative genomics of chytrid fungi reveal insights into the obligate biotrophic and pathogenic lifestyle of Synchytrium endobioticum.</title>
        <authorList>
            <person name="van de Vossenberg B.T.L.H."/>
            <person name="Warris S."/>
            <person name="Nguyen H.D.T."/>
            <person name="van Gent-Pelzer M.P.E."/>
            <person name="Joly D.L."/>
            <person name="van de Geest H.C."/>
            <person name="Bonants P.J.M."/>
            <person name="Smith D.S."/>
            <person name="Levesque C.A."/>
            <person name="van der Lee T.A.J."/>
        </authorList>
    </citation>
    <scope>NUCLEOTIDE SEQUENCE [LARGE SCALE GENOMIC DNA]</scope>
    <source>
        <strain evidence="12 13">CBS 809.83</strain>
    </source>
</reference>
<dbReference type="Proteomes" id="UP000318582">
    <property type="component" value="Unassembled WGS sequence"/>
</dbReference>
<evidence type="ECO:0000313" key="12">
    <source>
        <dbReference type="EMBL" id="TPX60791.1"/>
    </source>
</evidence>
<evidence type="ECO:0000256" key="7">
    <source>
        <dbReference type="SAM" id="MobiDB-lite"/>
    </source>
</evidence>
<dbReference type="PANTHER" id="PTHR21229:SF1">
    <property type="entry name" value="GH17801P"/>
    <property type="match status" value="1"/>
</dbReference>
<accession>A0A507EAN1</accession>
<evidence type="ECO:0000259" key="11">
    <source>
        <dbReference type="Pfam" id="PF21902"/>
    </source>
</evidence>
<comment type="caution">
    <text evidence="12">The sequence shown here is derived from an EMBL/GenBank/DDBJ whole genome shotgun (WGS) entry which is preliminary data.</text>
</comment>
<dbReference type="InterPro" id="IPR053938">
    <property type="entry name" value="PTM1-like_N"/>
</dbReference>
<evidence type="ECO:0008006" key="14">
    <source>
        <dbReference type="Google" id="ProtNLM"/>
    </source>
</evidence>
<keyword evidence="13" id="KW-1185">Reference proteome</keyword>
<evidence type="ECO:0000313" key="13">
    <source>
        <dbReference type="Proteomes" id="UP000318582"/>
    </source>
</evidence>
<feature type="domain" description="GOST seven transmembrane" evidence="10">
    <location>
        <begin position="173"/>
        <end position="431"/>
    </location>
</feature>
<feature type="transmembrane region" description="Helical" evidence="8">
    <location>
        <begin position="363"/>
        <end position="387"/>
    </location>
</feature>
<keyword evidence="4 9" id="KW-0732">Signal</keyword>
<dbReference type="Pfam" id="PF06814">
    <property type="entry name" value="GOST_TM"/>
    <property type="match status" value="1"/>
</dbReference>
<feature type="signal peptide" evidence="9">
    <location>
        <begin position="1"/>
        <end position="23"/>
    </location>
</feature>
<evidence type="ECO:0000256" key="8">
    <source>
        <dbReference type="SAM" id="Phobius"/>
    </source>
</evidence>
<feature type="chain" id="PRO_5021450466" description="Intimal thickness related receptor IRP domain-containing protein" evidence="9">
    <location>
        <begin position="24"/>
        <end position="545"/>
    </location>
</feature>
<dbReference type="EMBL" id="QEAQ01000012">
    <property type="protein sequence ID" value="TPX60791.1"/>
    <property type="molecule type" value="Genomic_DNA"/>
</dbReference>
<dbReference type="STRING" id="109895.A0A507EAN1"/>
<feature type="domain" description="PTM1-like N-terminal" evidence="11">
    <location>
        <begin position="35"/>
        <end position="149"/>
    </location>
</feature>
<dbReference type="PANTHER" id="PTHR21229">
    <property type="entry name" value="LUNG SEVEN TRANSMEMBRANE RECEPTOR"/>
    <property type="match status" value="1"/>
</dbReference>
<comment type="similarity">
    <text evidence="2">Belongs to the LU7TM family.</text>
</comment>
<keyword evidence="5 8" id="KW-1133">Transmembrane helix</keyword>
<feature type="transmembrane region" description="Helical" evidence="8">
    <location>
        <begin position="316"/>
        <end position="342"/>
    </location>
</feature>
<evidence type="ECO:0000256" key="1">
    <source>
        <dbReference type="ARBA" id="ARBA00004141"/>
    </source>
</evidence>
<evidence type="ECO:0000256" key="5">
    <source>
        <dbReference type="ARBA" id="ARBA00022989"/>
    </source>
</evidence>
<dbReference type="GO" id="GO:0042147">
    <property type="term" value="P:retrograde transport, endosome to Golgi"/>
    <property type="evidence" value="ECO:0007669"/>
    <property type="project" value="TreeGrafter"/>
</dbReference>
<evidence type="ECO:0000259" key="10">
    <source>
        <dbReference type="Pfam" id="PF06814"/>
    </source>
</evidence>
<gene>
    <name evidence="12" type="ORF">PhCBS80983_g01507</name>
</gene>
<dbReference type="AlphaFoldDB" id="A0A507EAN1"/>
<feature type="compositionally biased region" description="Basic and acidic residues" evidence="7">
    <location>
        <begin position="490"/>
        <end position="508"/>
    </location>
</feature>
<comment type="subcellular location">
    <subcellularLocation>
        <location evidence="1">Membrane</location>
        <topology evidence="1">Multi-pass membrane protein</topology>
    </subcellularLocation>
</comment>
<dbReference type="GO" id="GO:0005794">
    <property type="term" value="C:Golgi apparatus"/>
    <property type="evidence" value="ECO:0007669"/>
    <property type="project" value="TreeGrafter"/>
</dbReference>
<evidence type="ECO:0000256" key="6">
    <source>
        <dbReference type="ARBA" id="ARBA00023136"/>
    </source>
</evidence>
<feature type="region of interest" description="Disordered" evidence="7">
    <location>
        <begin position="475"/>
        <end position="545"/>
    </location>
</feature>
<dbReference type="InterPro" id="IPR009637">
    <property type="entry name" value="GPR107/GPR108-like"/>
</dbReference>
<dbReference type="Pfam" id="PF21902">
    <property type="entry name" value="PTM1-like_N"/>
    <property type="match status" value="1"/>
</dbReference>
<keyword evidence="3 8" id="KW-0812">Transmembrane</keyword>
<feature type="transmembrane region" description="Helical" evidence="8">
    <location>
        <begin position="209"/>
        <end position="229"/>
    </location>
</feature>
<sequence>MRAPVACLSLLLLVLGLITPSQAYTETITTDGNPQCWGMYGPSAVPGQSKMGTISPDFSGRPQEYYKNKAFALLVFDYESDTVATQICDGNAIATGKCTDGDRGKWVIDTKTTAPYLNAFVNVSALPPTLAFEVPKTGFYCVVAYPTGTDVAPYDVDFKVVNPYGLLPAADFPKLPFYGVLSIVYLLVGVAWMVVSFINWRDLLPVQHYISGVIIFLTTEMAFNYVRVYEAKHDGFFEDYNHWGRGSKALLVFCVVLNAARNSVSFFMLLIVSLGYGVVRPTLGSTMKKCLYLTYVHFVCGVVYAASSLLVTDISIWVLLFCVMPLSTSMTVFYFWILNAITQSMNHLQNRRQPVKLQMYRRLWGLLVASVVVIVFMFVVDAFFFMNRDSPDWLPKHWRVRWFLLDGWLNILYLLVFLGICILWRPTENNQRYGLDELAQDDHDDDNFRATGQSHTAGQQINLRKVVVVNDDGEDDGLDDEAGDLGSMEDFGHGHDGEDEHWDGRGGGDDDDEDVMNWAEANVGRARSASPDRRRPQTPIDEKMR</sequence>
<name>A0A507EAN1_9FUNG</name>